<accession>A0ACC6M435</accession>
<evidence type="ECO:0000313" key="2">
    <source>
        <dbReference type="Proteomes" id="UP001277972"/>
    </source>
</evidence>
<reference evidence="1" key="1">
    <citation type="submission" date="2023-11" db="EMBL/GenBank/DDBJ databases">
        <title>Gracilibacillus pellucida a moderately halophilic bacterium isolated from saline soil in Xinjiang province.</title>
        <authorList>
            <person name="Zhang Z."/>
            <person name="Tan F."/>
            <person name="Wang Y."/>
            <person name="Xia M."/>
        </authorList>
    </citation>
    <scope>NUCLEOTIDE SEQUENCE</scope>
    <source>
        <strain evidence="1">S3-1-1</strain>
    </source>
</reference>
<keyword evidence="2" id="KW-1185">Reference proteome</keyword>
<sequence length="191" mass="21894">MLLLENSLKYLAIIIIVITFCLLFVSRHKYKTMAFRDFGSCLPNRHALARYLQKKRNKKLAIFYIDLDNFKHINDAFGHMIGDQVLRSFGSRIIQLKDAKQGFFRIGGDEFVFITDYINKEYTKKVAESLLRNIKKSISIDGKTISIRGSIGISVGRLNNNFDLLLNEADIALYTAKQQGKNQIVYHGVNP</sequence>
<evidence type="ECO:0000313" key="1">
    <source>
        <dbReference type="EMBL" id="MDX8045507.1"/>
    </source>
</evidence>
<keyword evidence="1" id="KW-0548">Nucleotidyltransferase</keyword>
<name>A0ACC6M435_9BACI</name>
<keyword evidence="1" id="KW-0808">Transferase</keyword>
<dbReference type="EC" id="2.7.7.65" evidence="1"/>
<gene>
    <name evidence="1" type="ORF">SH601_05855</name>
</gene>
<dbReference type="Proteomes" id="UP001277972">
    <property type="component" value="Unassembled WGS sequence"/>
</dbReference>
<comment type="caution">
    <text evidence="1">The sequence shown here is derived from an EMBL/GenBank/DDBJ whole genome shotgun (WGS) entry which is preliminary data.</text>
</comment>
<proteinExistence type="predicted"/>
<dbReference type="EMBL" id="JAWZSR010000003">
    <property type="protein sequence ID" value="MDX8045507.1"/>
    <property type="molecule type" value="Genomic_DNA"/>
</dbReference>
<protein>
    <submittedName>
        <fullName evidence="1">GGDEF domain-containing protein</fullName>
        <ecNumber evidence="1">2.7.7.65</ecNumber>
    </submittedName>
</protein>
<organism evidence="1 2">
    <name type="scientific">Gracilibacillus pellucidus</name>
    <dbReference type="NCBI Taxonomy" id="3095368"/>
    <lineage>
        <taxon>Bacteria</taxon>
        <taxon>Bacillati</taxon>
        <taxon>Bacillota</taxon>
        <taxon>Bacilli</taxon>
        <taxon>Bacillales</taxon>
        <taxon>Bacillaceae</taxon>
        <taxon>Gracilibacillus</taxon>
    </lineage>
</organism>